<comment type="subcellular location">
    <subcellularLocation>
        <location evidence="1">Cell membrane</location>
        <topology evidence="1">Multi-pass membrane protein</topology>
    </subcellularLocation>
</comment>
<feature type="transmembrane region" description="Helical" evidence="9">
    <location>
        <begin position="66"/>
        <end position="85"/>
    </location>
</feature>
<dbReference type="Gene3D" id="1.20.1560.10">
    <property type="entry name" value="ABC transporter type 1, transmembrane domain"/>
    <property type="match status" value="1"/>
</dbReference>
<evidence type="ECO:0000256" key="6">
    <source>
        <dbReference type="ARBA" id="ARBA00022840"/>
    </source>
</evidence>
<dbReference type="PROSITE" id="PS50893">
    <property type="entry name" value="ABC_TRANSPORTER_2"/>
    <property type="match status" value="1"/>
</dbReference>
<dbReference type="FunFam" id="3.40.50.300:FF:000221">
    <property type="entry name" value="Multidrug ABC transporter ATP-binding protein"/>
    <property type="match status" value="1"/>
</dbReference>
<keyword evidence="8 9" id="KW-0472">Membrane</keyword>
<dbReference type="InterPro" id="IPR003439">
    <property type="entry name" value="ABC_transporter-like_ATP-bd"/>
</dbReference>
<dbReference type="InterPro" id="IPR011527">
    <property type="entry name" value="ABC1_TM_dom"/>
</dbReference>
<dbReference type="AlphaFoldDB" id="E0I4Y9"/>
<feature type="transmembrane region" description="Helical" evidence="9">
    <location>
        <begin position="251"/>
        <end position="273"/>
    </location>
</feature>
<dbReference type="GO" id="GO:0005524">
    <property type="term" value="F:ATP binding"/>
    <property type="evidence" value="ECO:0007669"/>
    <property type="project" value="UniProtKB-KW"/>
</dbReference>
<feature type="domain" description="ABC transporter" evidence="10">
    <location>
        <begin position="341"/>
        <end position="581"/>
    </location>
</feature>
<dbReference type="Pfam" id="PF00005">
    <property type="entry name" value="ABC_tran"/>
    <property type="match status" value="1"/>
</dbReference>
<dbReference type="eggNOG" id="COG1132">
    <property type="taxonomic scope" value="Bacteria"/>
</dbReference>
<evidence type="ECO:0000256" key="4">
    <source>
        <dbReference type="ARBA" id="ARBA00022692"/>
    </source>
</evidence>
<feature type="domain" description="ABC transmembrane type-1" evidence="11">
    <location>
        <begin position="33"/>
        <end position="308"/>
    </location>
</feature>
<feature type="transmembrane region" description="Helical" evidence="9">
    <location>
        <begin position="167"/>
        <end position="187"/>
    </location>
</feature>
<accession>E0I4Y9</accession>
<dbReference type="PANTHER" id="PTHR43394:SF1">
    <property type="entry name" value="ATP-BINDING CASSETTE SUB-FAMILY B MEMBER 10, MITOCHONDRIAL"/>
    <property type="match status" value="1"/>
</dbReference>
<dbReference type="STRING" id="717606.PaecuDRAFT_0711"/>
<feature type="transmembrane region" description="Helical" evidence="9">
    <location>
        <begin position="141"/>
        <end position="161"/>
    </location>
</feature>
<evidence type="ECO:0000256" key="2">
    <source>
        <dbReference type="ARBA" id="ARBA00022448"/>
    </source>
</evidence>
<keyword evidence="13" id="KW-1185">Reference proteome</keyword>
<evidence type="ECO:0000259" key="10">
    <source>
        <dbReference type="PROSITE" id="PS50893"/>
    </source>
</evidence>
<protein>
    <submittedName>
        <fullName evidence="12">ABC transporter related protein</fullName>
    </submittedName>
</protein>
<dbReference type="InterPro" id="IPR003593">
    <property type="entry name" value="AAA+_ATPase"/>
</dbReference>
<evidence type="ECO:0000313" key="12">
    <source>
        <dbReference type="EMBL" id="EFM12031.1"/>
    </source>
</evidence>
<dbReference type="PROSITE" id="PS50929">
    <property type="entry name" value="ABC_TM1F"/>
    <property type="match status" value="1"/>
</dbReference>
<evidence type="ECO:0000256" key="9">
    <source>
        <dbReference type="SAM" id="Phobius"/>
    </source>
</evidence>
<keyword evidence="5" id="KW-0547">Nucleotide-binding</keyword>
<dbReference type="InterPro" id="IPR027417">
    <property type="entry name" value="P-loop_NTPase"/>
</dbReference>
<evidence type="ECO:0000256" key="5">
    <source>
        <dbReference type="ARBA" id="ARBA00022741"/>
    </source>
</evidence>
<evidence type="ECO:0000256" key="8">
    <source>
        <dbReference type="ARBA" id="ARBA00023136"/>
    </source>
</evidence>
<organism evidence="12 13">
    <name type="scientific">Paenibacillus curdlanolyticus YK9</name>
    <dbReference type="NCBI Taxonomy" id="717606"/>
    <lineage>
        <taxon>Bacteria</taxon>
        <taxon>Bacillati</taxon>
        <taxon>Bacillota</taxon>
        <taxon>Bacilli</taxon>
        <taxon>Bacillales</taxon>
        <taxon>Paenibacillaceae</taxon>
        <taxon>Paenibacillus</taxon>
    </lineage>
</organism>
<name>E0I4Y9_9BACL</name>
<dbReference type="SMART" id="SM00382">
    <property type="entry name" value="AAA"/>
    <property type="match status" value="1"/>
</dbReference>
<evidence type="ECO:0000256" key="1">
    <source>
        <dbReference type="ARBA" id="ARBA00004651"/>
    </source>
</evidence>
<dbReference type="RefSeq" id="WP_006036726.1">
    <property type="nucleotide sequence ID" value="NZ_AEDD01000002.1"/>
</dbReference>
<sequence length="588" mass="64542">MIITQYWKEFVRVMAYMKPRAWDYGIGIVGNNAIAAIGLNILMAFMYKDIVNAAVQGDGAMLIRSVASAVGILAVSSFACTFLTYRYNTCIRYTMTDIRQQAFRHVEKLPLSRFEKTHSGELLSRLTNDLNTVEHLYADSLGGLVYAVVVGVGAMIAMFALNVPIALFAIGLGIVTFLLNTAFAGSFRRINDDIQRGAGKMTQALSDVLAGMPIVKMFALDRIIIRKYDDTNANVANLSIKRVRKYAVLDIVNSIMGSLSFVGIVIIGGVMALNKGTDFGTVMAFVKLQGNIGFLFMQAGNLMNDVQRVLSGASRVFELLDTDTEQESHSERLPENGLYAIELNNMRFEYAAGLPVLNGLNLQIRSGQTVALVGPSGSGKSTIAKLLLGLYPSAEGSVRYWGRDASVYSLTQIREMIAYVPQDAYLFDGTIEENIGYGNLVKDKNKRDRIMGAAAAANAHAFISKEPDGYATEIGEAGARLSGGQKQRVSIARALLADAPILLMDEPTSALDADSERQIEEALRELRETRKEQTVIIIAHRLSTIEHADRIFVMEHGQVIEEGDHNELMQQRGLYEQLYRLQCQAAAG</sequence>
<evidence type="ECO:0000256" key="3">
    <source>
        <dbReference type="ARBA" id="ARBA00022475"/>
    </source>
</evidence>
<dbReference type="InterPro" id="IPR036640">
    <property type="entry name" value="ABC1_TM_sf"/>
</dbReference>
<evidence type="ECO:0000259" key="11">
    <source>
        <dbReference type="PROSITE" id="PS50929"/>
    </source>
</evidence>
<dbReference type="OrthoDB" id="9770415at2"/>
<dbReference type="SUPFAM" id="SSF90123">
    <property type="entry name" value="ABC transporter transmembrane region"/>
    <property type="match status" value="1"/>
</dbReference>
<dbReference type="PROSITE" id="PS00211">
    <property type="entry name" value="ABC_TRANSPORTER_1"/>
    <property type="match status" value="1"/>
</dbReference>
<dbReference type="GO" id="GO:0005886">
    <property type="term" value="C:plasma membrane"/>
    <property type="evidence" value="ECO:0007669"/>
    <property type="project" value="UniProtKB-SubCell"/>
</dbReference>
<dbReference type="SUPFAM" id="SSF52540">
    <property type="entry name" value="P-loop containing nucleoside triphosphate hydrolases"/>
    <property type="match status" value="1"/>
</dbReference>
<keyword evidence="4 9" id="KW-0812">Transmembrane</keyword>
<dbReference type="GO" id="GO:0016887">
    <property type="term" value="F:ATP hydrolysis activity"/>
    <property type="evidence" value="ECO:0007669"/>
    <property type="project" value="InterPro"/>
</dbReference>
<proteinExistence type="predicted"/>
<dbReference type="Gene3D" id="3.40.50.300">
    <property type="entry name" value="P-loop containing nucleotide triphosphate hydrolases"/>
    <property type="match status" value="1"/>
</dbReference>
<dbReference type="InterPro" id="IPR039421">
    <property type="entry name" value="Type_1_exporter"/>
</dbReference>
<evidence type="ECO:0000313" key="13">
    <source>
        <dbReference type="Proteomes" id="UP000005387"/>
    </source>
</evidence>
<dbReference type="GO" id="GO:0015421">
    <property type="term" value="F:ABC-type oligopeptide transporter activity"/>
    <property type="evidence" value="ECO:0007669"/>
    <property type="project" value="TreeGrafter"/>
</dbReference>
<reference evidence="12 13" key="1">
    <citation type="submission" date="2010-07" db="EMBL/GenBank/DDBJ databases">
        <title>The draft genome of Paenibacillus curdlanolyticus YK9.</title>
        <authorList>
            <consortium name="US DOE Joint Genome Institute (JGI-PGF)"/>
            <person name="Lucas S."/>
            <person name="Copeland A."/>
            <person name="Lapidus A."/>
            <person name="Cheng J.-F."/>
            <person name="Bruce D."/>
            <person name="Goodwin L."/>
            <person name="Pitluck S."/>
            <person name="Land M.L."/>
            <person name="Hauser L."/>
            <person name="Chang Y.-J."/>
            <person name="Jeffries C."/>
            <person name="Anderson I.J."/>
            <person name="Johnson E."/>
            <person name="Loganathan U."/>
            <person name="Mulhopadhyay B."/>
            <person name="Kyrpides N."/>
            <person name="Woyke T.J."/>
        </authorList>
    </citation>
    <scope>NUCLEOTIDE SEQUENCE [LARGE SCALE GENOMIC DNA]</scope>
    <source>
        <strain evidence="12 13">YK9</strain>
    </source>
</reference>
<dbReference type="InterPro" id="IPR017871">
    <property type="entry name" value="ABC_transporter-like_CS"/>
</dbReference>
<keyword evidence="7 9" id="KW-1133">Transmembrane helix</keyword>
<evidence type="ECO:0000256" key="7">
    <source>
        <dbReference type="ARBA" id="ARBA00022989"/>
    </source>
</evidence>
<keyword evidence="6" id="KW-0067">ATP-binding</keyword>
<keyword evidence="3" id="KW-1003">Cell membrane</keyword>
<dbReference type="Proteomes" id="UP000005387">
    <property type="component" value="Unassembled WGS sequence"/>
</dbReference>
<gene>
    <name evidence="12" type="ORF">PaecuDRAFT_0711</name>
</gene>
<dbReference type="Pfam" id="PF00664">
    <property type="entry name" value="ABC_membrane"/>
    <property type="match status" value="1"/>
</dbReference>
<feature type="transmembrane region" description="Helical" evidence="9">
    <location>
        <begin position="21"/>
        <end position="46"/>
    </location>
</feature>
<dbReference type="EMBL" id="AEDD01000002">
    <property type="protein sequence ID" value="EFM12031.1"/>
    <property type="molecule type" value="Genomic_DNA"/>
</dbReference>
<keyword evidence="2" id="KW-0813">Transport</keyword>
<dbReference type="PANTHER" id="PTHR43394">
    <property type="entry name" value="ATP-DEPENDENT PERMEASE MDL1, MITOCHONDRIAL"/>
    <property type="match status" value="1"/>
</dbReference>